<dbReference type="HOGENOM" id="CLU_028871_0_1_9"/>
<evidence type="ECO:0000256" key="3">
    <source>
        <dbReference type="ARBA" id="ARBA00022729"/>
    </source>
</evidence>
<comment type="caution">
    <text evidence="7">The sequence shown here is derived from an EMBL/GenBank/DDBJ whole genome shotgun (WGS) entry which is preliminary data.</text>
</comment>
<feature type="region of interest" description="Disordered" evidence="4">
    <location>
        <begin position="28"/>
        <end position="81"/>
    </location>
</feature>
<dbReference type="PANTHER" id="PTHR30024">
    <property type="entry name" value="ALIPHATIC SULFONATES-BINDING PROTEIN-RELATED"/>
    <property type="match status" value="1"/>
</dbReference>
<keyword evidence="3 5" id="KW-0732">Signal</keyword>
<dbReference type="Gene3D" id="3.40.190.10">
    <property type="entry name" value="Periplasmic binding protein-like II"/>
    <property type="match status" value="2"/>
</dbReference>
<dbReference type="EMBL" id="AGYR01000001">
    <property type="protein sequence ID" value="ENZ20147.1"/>
    <property type="molecule type" value="Genomic_DNA"/>
</dbReference>
<proteinExistence type="inferred from homology"/>
<reference evidence="7 8" key="1">
    <citation type="submission" date="2013-01" db="EMBL/GenBank/DDBJ databases">
        <title>The Genome Sequence of Clostridium clostridioforme 90A8.</title>
        <authorList>
            <consortium name="The Broad Institute Genome Sequencing Platform"/>
            <person name="Earl A."/>
            <person name="Ward D."/>
            <person name="Feldgarden M."/>
            <person name="Gevers D."/>
            <person name="Courvalin P."/>
            <person name="Lambert T."/>
            <person name="Walker B."/>
            <person name="Young S.K."/>
            <person name="Zeng Q."/>
            <person name="Gargeya S."/>
            <person name="Fitzgerald M."/>
            <person name="Haas B."/>
            <person name="Abouelleil A."/>
            <person name="Alvarado L."/>
            <person name="Arachchi H.M."/>
            <person name="Berlin A.M."/>
            <person name="Chapman S.B."/>
            <person name="Dewar J."/>
            <person name="Goldberg J."/>
            <person name="Griggs A."/>
            <person name="Gujja S."/>
            <person name="Hansen M."/>
            <person name="Howarth C."/>
            <person name="Imamovic A."/>
            <person name="Larimer J."/>
            <person name="McCowan C."/>
            <person name="Murphy C."/>
            <person name="Neiman D."/>
            <person name="Pearson M."/>
            <person name="Priest M."/>
            <person name="Roberts A."/>
            <person name="Saif S."/>
            <person name="Shea T."/>
            <person name="Sisk P."/>
            <person name="Sykes S."/>
            <person name="Wortman J."/>
            <person name="Nusbaum C."/>
            <person name="Birren B."/>
        </authorList>
    </citation>
    <scope>NUCLEOTIDE SEQUENCE [LARGE SCALE GENOMIC DNA]</scope>
    <source>
        <strain evidence="7 8">90A8</strain>
    </source>
</reference>
<evidence type="ECO:0000313" key="7">
    <source>
        <dbReference type="EMBL" id="ENZ20147.1"/>
    </source>
</evidence>
<dbReference type="SUPFAM" id="SSF53850">
    <property type="entry name" value="Periplasmic binding protein-like II"/>
    <property type="match status" value="1"/>
</dbReference>
<accession>A0A0E2HGX2</accession>
<evidence type="ECO:0000256" key="2">
    <source>
        <dbReference type="ARBA" id="ARBA00010742"/>
    </source>
</evidence>
<evidence type="ECO:0000313" key="8">
    <source>
        <dbReference type="Proteomes" id="UP000013085"/>
    </source>
</evidence>
<gene>
    <name evidence="7" type="ORF">HMPREF1090_00076</name>
</gene>
<comment type="similarity">
    <text evidence="2">Belongs to the bacterial solute-binding protein SsuA/TauA family.</text>
</comment>
<evidence type="ECO:0000256" key="1">
    <source>
        <dbReference type="ARBA" id="ARBA00004418"/>
    </source>
</evidence>
<dbReference type="AlphaFoldDB" id="A0A0E2HGX2"/>
<evidence type="ECO:0000256" key="4">
    <source>
        <dbReference type="SAM" id="MobiDB-lite"/>
    </source>
</evidence>
<protein>
    <recommendedName>
        <fullName evidence="6">SsuA/THI5-like domain-containing protein</fullName>
    </recommendedName>
</protein>
<dbReference type="PATRIC" id="fig|999408.3.peg.80"/>
<evidence type="ECO:0000256" key="5">
    <source>
        <dbReference type="SAM" id="SignalP"/>
    </source>
</evidence>
<dbReference type="Proteomes" id="UP000013085">
    <property type="component" value="Unassembled WGS sequence"/>
</dbReference>
<dbReference type="RefSeq" id="WP_002593156.1">
    <property type="nucleotide sequence ID" value="NZ_KB850976.1"/>
</dbReference>
<dbReference type="PANTHER" id="PTHR30024:SF47">
    <property type="entry name" value="TAURINE-BINDING PERIPLASMIC PROTEIN"/>
    <property type="match status" value="1"/>
</dbReference>
<evidence type="ECO:0000259" key="6">
    <source>
        <dbReference type="Pfam" id="PF09084"/>
    </source>
</evidence>
<feature type="domain" description="SsuA/THI5-like" evidence="6">
    <location>
        <begin position="95"/>
        <end position="304"/>
    </location>
</feature>
<feature type="signal peptide" evidence="5">
    <location>
        <begin position="1"/>
        <end position="22"/>
    </location>
</feature>
<dbReference type="InterPro" id="IPR015168">
    <property type="entry name" value="SsuA/THI5"/>
</dbReference>
<feature type="compositionally biased region" description="Basic and acidic residues" evidence="4">
    <location>
        <begin position="45"/>
        <end position="57"/>
    </location>
</feature>
<organism evidence="7 8">
    <name type="scientific">[Clostridium] clostridioforme 90A8</name>
    <dbReference type="NCBI Taxonomy" id="999408"/>
    <lineage>
        <taxon>Bacteria</taxon>
        <taxon>Bacillati</taxon>
        <taxon>Bacillota</taxon>
        <taxon>Clostridia</taxon>
        <taxon>Lachnospirales</taxon>
        <taxon>Lachnospiraceae</taxon>
        <taxon>Enterocloster</taxon>
    </lineage>
</organism>
<sequence length="402" mass="43564">MKKRIFTVLLAAAMTVSLAACAGTAENNAGKKTEETSAGQSVSKEAAESEAASKETPGENTPEQAASDEKASGGNAPEQSVVKWNCGTSGNVLLTIAEEKGYLKDEGITIEYVEANANADAMTLLATGKVDVVSNAGTSNPLQQIASGVDLTIFGGHMVEGCMPVVAKAGAEWNGIESFIGKKVAVNPSYFAFTGAVMDLGYDNPLEAVDWEIYSDYNDALAAVIRGDVEYALMGTGQNLAVQEMAKNGEIDIVSYQSEIMENYSCCRMEGQTQWVNDNPNTVKAVIRALLRAQSYYESNKEEAVKLHAAKIKVTEEYVAAYMLDDEHYFVSVDPLKNSVKRAWDILDKTGFLDEKAKEINIDDHINTKLYEEALGEAAEAYGGEAPEFYQNMKTFFEENDK</sequence>
<comment type="subcellular location">
    <subcellularLocation>
        <location evidence="1">Periplasm</location>
    </subcellularLocation>
</comment>
<dbReference type="GO" id="GO:0042597">
    <property type="term" value="C:periplasmic space"/>
    <property type="evidence" value="ECO:0007669"/>
    <property type="project" value="UniProtKB-SubCell"/>
</dbReference>
<dbReference type="Pfam" id="PF09084">
    <property type="entry name" value="NMT1"/>
    <property type="match status" value="1"/>
</dbReference>
<feature type="chain" id="PRO_5002395621" description="SsuA/THI5-like domain-containing protein" evidence="5">
    <location>
        <begin position="23"/>
        <end position="402"/>
    </location>
</feature>
<dbReference type="PROSITE" id="PS51257">
    <property type="entry name" value="PROKAR_LIPOPROTEIN"/>
    <property type="match status" value="1"/>
</dbReference>
<name>A0A0E2HGX2_9FIRM</name>